<proteinExistence type="predicted"/>
<accession>A0A975BSZ9</accession>
<gene>
    <name evidence="1" type="ORF">dnm_065810</name>
</gene>
<dbReference type="EMBL" id="CP061800">
    <property type="protein sequence ID" value="QTA90520.1"/>
    <property type="molecule type" value="Genomic_DNA"/>
</dbReference>
<evidence type="ECO:0000313" key="2">
    <source>
        <dbReference type="Proteomes" id="UP000663722"/>
    </source>
</evidence>
<keyword evidence="2" id="KW-1185">Reference proteome</keyword>
<reference evidence="1" key="1">
    <citation type="journal article" date="2021" name="Microb. Physiol.">
        <title>Proteogenomic Insights into the Physiology of Marine, Sulfate-Reducing, Filamentous Desulfonema limicola and Desulfonema magnum.</title>
        <authorList>
            <person name="Schnaars V."/>
            <person name="Wohlbrand L."/>
            <person name="Scheve S."/>
            <person name="Hinrichs C."/>
            <person name="Reinhardt R."/>
            <person name="Rabus R."/>
        </authorList>
    </citation>
    <scope>NUCLEOTIDE SEQUENCE</scope>
    <source>
        <strain evidence="1">4be13</strain>
    </source>
</reference>
<evidence type="ECO:0000313" key="1">
    <source>
        <dbReference type="EMBL" id="QTA90520.1"/>
    </source>
</evidence>
<name>A0A975BSZ9_9BACT</name>
<sequence>MISKNELRTAELRTEKAWHVLLRSAKIKRSGFLHPVVIH</sequence>
<protein>
    <submittedName>
        <fullName evidence="1">Uncharacterized protein</fullName>
    </submittedName>
</protein>
<organism evidence="1 2">
    <name type="scientific">Desulfonema magnum</name>
    <dbReference type="NCBI Taxonomy" id="45655"/>
    <lineage>
        <taxon>Bacteria</taxon>
        <taxon>Pseudomonadati</taxon>
        <taxon>Thermodesulfobacteriota</taxon>
        <taxon>Desulfobacteria</taxon>
        <taxon>Desulfobacterales</taxon>
        <taxon>Desulfococcaceae</taxon>
        <taxon>Desulfonema</taxon>
    </lineage>
</organism>
<dbReference type="Proteomes" id="UP000663722">
    <property type="component" value="Chromosome"/>
</dbReference>
<dbReference type="AlphaFoldDB" id="A0A975BSZ9"/>
<dbReference type="KEGG" id="dmm:dnm_065810"/>